<comment type="caution">
    <text evidence="1">The sequence shown here is derived from an EMBL/GenBank/DDBJ whole genome shotgun (WGS) entry which is preliminary data.</text>
</comment>
<organism evidence="1 2">
    <name type="scientific">Tropilaelaps mercedesae</name>
    <dbReference type="NCBI Taxonomy" id="418985"/>
    <lineage>
        <taxon>Eukaryota</taxon>
        <taxon>Metazoa</taxon>
        <taxon>Ecdysozoa</taxon>
        <taxon>Arthropoda</taxon>
        <taxon>Chelicerata</taxon>
        <taxon>Arachnida</taxon>
        <taxon>Acari</taxon>
        <taxon>Parasitiformes</taxon>
        <taxon>Mesostigmata</taxon>
        <taxon>Gamasina</taxon>
        <taxon>Dermanyssoidea</taxon>
        <taxon>Laelapidae</taxon>
        <taxon>Tropilaelaps</taxon>
    </lineage>
</organism>
<gene>
    <name evidence="1" type="ORF">BIW11_04057</name>
</gene>
<name>A0A1V9XBR3_9ACAR</name>
<accession>A0A1V9XBR3</accession>
<evidence type="ECO:0000313" key="2">
    <source>
        <dbReference type="Proteomes" id="UP000192247"/>
    </source>
</evidence>
<sequence length="38" mass="4590">MGSHCARLHNDPKPWRCSRCEYRARSRCIIRYHEEQGS</sequence>
<protein>
    <submittedName>
        <fullName evidence="1">Zinc finger protein-like</fullName>
    </submittedName>
</protein>
<dbReference type="InParanoid" id="A0A1V9XBR3"/>
<dbReference type="AlphaFoldDB" id="A0A1V9XBR3"/>
<evidence type="ECO:0000313" key="1">
    <source>
        <dbReference type="EMBL" id="OQR70969.1"/>
    </source>
</evidence>
<reference evidence="1 2" key="1">
    <citation type="journal article" date="2017" name="Gigascience">
        <title>Draft genome of the honey bee ectoparasitic mite, Tropilaelaps mercedesae, is shaped by the parasitic life history.</title>
        <authorList>
            <person name="Dong X."/>
            <person name="Armstrong S.D."/>
            <person name="Xia D."/>
            <person name="Makepeace B.L."/>
            <person name="Darby A.C."/>
            <person name="Kadowaki T."/>
        </authorList>
    </citation>
    <scope>NUCLEOTIDE SEQUENCE [LARGE SCALE GENOMIC DNA]</scope>
    <source>
        <strain evidence="1">Wuxi-XJTLU</strain>
    </source>
</reference>
<dbReference type="EMBL" id="MNPL01015649">
    <property type="protein sequence ID" value="OQR70969.1"/>
    <property type="molecule type" value="Genomic_DNA"/>
</dbReference>
<keyword evidence="2" id="KW-1185">Reference proteome</keyword>
<dbReference type="OrthoDB" id="6418345at2759"/>
<dbReference type="Proteomes" id="UP000192247">
    <property type="component" value="Unassembled WGS sequence"/>
</dbReference>
<proteinExistence type="predicted"/>